<reference evidence="1" key="2">
    <citation type="submission" date="2018-05" db="EMBL/GenBank/DDBJ databases">
        <title>OpunRS2 (Oryza punctata Reference Sequence Version 2).</title>
        <authorList>
            <person name="Zhang J."/>
            <person name="Kudrna D."/>
            <person name="Lee S."/>
            <person name="Talag J."/>
            <person name="Welchert J."/>
            <person name="Wing R.A."/>
        </authorList>
    </citation>
    <scope>NUCLEOTIDE SEQUENCE [LARGE SCALE GENOMIC DNA]</scope>
</reference>
<dbReference type="HOGENOM" id="CLU_2798394_0_0_1"/>
<proteinExistence type="predicted"/>
<name>A0A0E0KTS8_ORYPU</name>
<reference evidence="1" key="1">
    <citation type="submission" date="2015-04" db="UniProtKB">
        <authorList>
            <consortium name="EnsemblPlants"/>
        </authorList>
    </citation>
    <scope>IDENTIFICATION</scope>
</reference>
<organism evidence="1">
    <name type="scientific">Oryza punctata</name>
    <name type="common">Red rice</name>
    <dbReference type="NCBI Taxonomy" id="4537"/>
    <lineage>
        <taxon>Eukaryota</taxon>
        <taxon>Viridiplantae</taxon>
        <taxon>Streptophyta</taxon>
        <taxon>Embryophyta</taxon>
        <taxon>Tracheophyta</taxon>
        <taxon>Spermatophyta</taxon>
        <taxon>Magnoliopsida</taxon>
        <taxon>Liliopsida</taxon>
        <taxon>Poales</taxon>
        <taxon>Poaceae</taxon>
        <taxon>BOP clade</taxon>
        <taxon>Oryzoideae</taxon>
        <taxon>Oryzeae</taxon>
        <taxon>Oryzinae</taxon>
        <taxon>Oryza</taxon>
    </lineage>
</organism>
<dbReference type="EnsemblPlants" id="OPUNC04G19070.3">
    <property type="protein sequence ID" value="OPUNC04G19070.3"/>
    <property type="gene ID" value="OPUNC04G19070"/>
</dbReference>
<sequence length="68" mass="7493">MEELEREVDRLGRRLLEYRRDDATRLLDAAASRLAALRPRLAVVTTTAIAAGGGVGGVEEEIVKLFVR</sequence>
<accession>A0A0E0KTS8</accession>
<keyword evidence="2" id="KW-1185">Reference proteome</keyword>
<evidence type="ECO:0000313" key="2">
    <source>
        <dbReference type="Proteomes" id="UP000026962"/>
    </source>
</evidence>
<evidence type="ECO:0000313" key="1">
    <source>
        <dbReference type="EnsemblPlants" id="OPUNC04G19070.3"/>
    </source>
</evidence>
<dbReference type="Gramene" id="OPUNC04G19070.3">
    <property type="protein sequence ID" value="OPUNC04G19070.3"/>
    <property type="gene ID" value="OPUNC04G19070"/>
</dbReference>
<protein>
    <submittedName>
        <fullName evidence="1">Uncharacterized protein</fullName>
    </submittedName>
</protein>
<dbReference type="Proteomes" id="UP000026962">
    <property type="component" value="Chromosome 4"/>
</dbReference>
<dbReference type="AlphaFoldDB" id="A0A0E0KTS8"/>